<feature type="non-terminal residue" evidence="2">
    <location>
        <position position="98"/>
    </location>
</feature>
<proteinExistence type="predicted"/>
<keyword evidence="3" id="KW-1185">Reference proteome</keyword>
<accession>A0AAD1WB64</accession>
<name>A0AAD1WB64_PELCU</name>
<feature type="non-terminal residue" evidence="2">
    <location>
        <position position="1"/>
    </location>
</feature>
<sequence length="98" mass="11051">HMRSETPTPIGPSSPCSNNSHHAVPATRSKRLLTSSPELAVRSHRRYKTPYRLSRPLPGPNLRVHQVWVLSSHIADLSPHRKLPGQVVCFLYQSNPRT</sequence>
<evidence type="ECO:0000313" key="2">
    <source>
        <dbReference type="EMBL" id="CAH2296092.1"/>
    </source>
</evidence>
<dbReference type="AlphaFoldDB" id="A0AAD1WB64"/>
<dbReference type="EMBL" id="OW240916">
    <property type="protein sequence ID" value="CAH2296092.1"/>
    <property type="molecule type" value="Genomic_DNA"/>
</dbReference>
<dbReference type="Proteomes" id="UP001295444">
    <property type="component" value="Chromosome 05"/>
</dbReference>
<reference evidence="2" key="1">
    <citation type="submission" date="2022-03" db="EMBL/GenBank/DDBJ databases">
        <authorList>
            <person name="Alioto T."/>
            <person name="Alioto T."/>
            <person name="Gomez Garrido J."/>
        </authorList>
    </citation>
    <scope>NUCLEOTIDE SEQUENCE</scope>
</reference>
<protein>
    <submittedName>
        <fullName evidence="2">Uncharacterized protein</fullName>
    </submittedName>
</protein>
<organism evidence="2 3">
    <name type="scientific">Pelobates cultripes</name>
    <name type="common">Western spadefoot toad</name>
    <dbReference type="NCBI Taxonomy" id="61616"/>
    <lineage>
        <taxon>Eukaryota</taxon>
        <taxon>Metazoa</taxon>
        <taxon>Chordata</taxon>
        <taxon>Craniata</taxon>
        <taxon>Vertebrata</taxon>
        <taxon>Euteleostomi</taxon>
        <taxon>Amphibia</taxon>
        <taxon>Batrachia</taxon>
        <taxon>Anura</taxon>
        <taxon>Pelobatoidea</taxon>
        <taxon>Pelobatidae</taxon>
        <taxon>Pelobates</taxon>
    </lineage>
</organism>
<evidence type="ECO:0000313" key="3">
    <source>
        <dbReference type="Proteomes" id="UP001295444"/>
    </source>
</evidence>
<gene>
    <name evidence="2" type="ORF">PECUL_23A048369</name>
</gene>
<feature type="region of interest" description="Disordered" evidence="1">
    <location>
        <begin position="1"/>
        <end position="37"/>
    </location>
</feature>
<evidence type="ECO:0000256" key="1">
    <source>
        <dbReference type="SAM" id="MobiDB-lite"/>
    </source>
</evidence>